<comment type="caution">
    <text evidence="1">The sequence shown here is derived from an EMBL/GenBank/DDBJ whole genome shotgun (WGS) entry which is preliminary data.</text>
</comment>
<reference evidence="1 2" key="1">
    <citation type="submission" date="2017-09" db="EMBL/GenBank/DDBJ databases">
        <title>Mdr eskape-Ghana.</title>
        <authorList>
            <person name="Agyepong N."/>
            <person name="Janice J."/>
            <person name="Samuelsen O."/>
            <person name="Owusu-Ofori A."/>
            <person name="Sundsfjord A."/>
            <person name="Essack S."/>
            <person name="Pedersen T."/>
        </authorList>
    </citation>
    <scope>NUCLEOTIDE SEQUENCE [LARGE SCALE GENOMIC DNA]</scope>
    <source>
        <strain evidence="1 2">46</strain>
    </source>
</reference>
<evidence type="ECO:0000313" key="1">
    <source>
        <dbReference type="EMBL" id="PCM62395.1"/>
    </source>
</evidence>
<organism evidence="1 2">
    <name type="scientific">Klebsiella quasipneumoniae</name>
    <dbReference type="NCBI Taxonomy" id="1463165"/>
    <lineage>
        <taxon>Bacteria</taxon>
        <taxon>Pseudomonadati</taxon>
        <taxon>Pseudomonadota</taxon>
        <taxon>Gammaproteobacteria</taxon>
        <taxon>Enterobacterales</taxon>
        <taxon>Enterobacteriaceae</taxon>
        <taxon>Klebsiella/Raoultella group</taxon>
        <taxon>Klebsiella</taxon>
        <taxon>Klebsiella pneumoniae complex</taxon>
    </lineage>
</organism>
<sequence>MLKARQPQAPAAILYSSGREIYLQGINQTDFIIIWKQARKVIPRYYPFTPFLDLMNKITFIILRNIKKPTERLSQSAYLSQAVCALPSFNMAGKIAQMK</sequence>
<protein>
    <submittedName>
        <fullName evidence="1">Uncharacterized protein</fullName>
    </submittedName>
</protein>
<gene>
    <name evidence="1" type="ORF">CP911_04160</name>
</gene>
<evidence type="ECO:0000313" key="2">
    <source>
        <dbReference type="Proteomes" id="UP000217648"/>
    </source>
</evidence>
<name>A0A2A5MNL2_9ENTR</name>
<dbReference type="Proteomes" id="UP000217648">
    <property type="component" value="Unassembled WGS sequence"/>
</dbReference>
<proteinExistence type="predicted"/>
<accession>A0A2A5MNL2</accession>
<dbReference type="AlphaFoldDB" id="A0A2A5MNL2"/>
<dbReference type="EMBL" id="NXHG01000002">
    <property type="protein sequence ID" value="PCM62395.1"/>
    <property type="molecule type" value="Genomic_DNA"/>
</dbReference>